<dbReference type="Proteomes" id="UP001196980">
    <property type="component" value="Unassembled WGS sequence"/>
</dbReference>
<organism evidence="1 2">
    <name type="scientific">Candidatus Magnetobacterium casense</name>
    <dbReference type="NCBI Taxonomy" id="1455061"/>
    <lineage>
        <taxon>Bacteria</taxon>
        <taxon>Pseudomonadati</taxon>
        <taxon>Nitrospirota</taxon>
        <taxon>Thermodesulfovibrionia</taxon>
        <taxon>Thermodesulfovibrionales</taxon>
        <taxon>Candidatus Magnetobacteriaceae</taxon>
        <taxon>Candidatus Magnetobacterium</taxon>
    </lineage>
</organism>
<dbReference type="RefSeq" id="WP_218253717.1">
    <property type="nucleotide sequence ID" value="NZ_JABXWD010000449.1"/>
</dbReference>
<name>A0ABS6S2P0_9BACT</name>
<keyword evidence="2" id="KW-1185">Reference proteome</keyword>
<evidence type="ECO:0000313" key="2">
    <source>
        <dbReference type="Proteomes" id="UP001196980"/>
    </source>
</evidence>
<proteinExistence type="predicted"/>
<accession>A0ABS6S2P0</accession>
<protein>
    <submittedName>
        <fullName evidence="1">Uncharacterized protein</fullName>
    </submittedName>
</protein>
<sequence>MSKKRKNVLKQIGLTKEQMKEFLQRVDEQKLNEGDWEIIKGMIQAIKLLNQAVSGADGYPSIKDFQDKLCQELNKKHQSK</sequence>
<evidence type="ECO:0000313" key="1">
    <source>
        <dbReference type="EMBL" id="MBV6343114.1"/>
    </source>
</evidence>
<gene>
    <name evidence="1" type="ORF">HWQ67_16150</name>
</gene>
<dbReference type="EMBL" id="JABXWD010000449">
    <property type="protein sequence ID" value="MBV6343114.1"/>
    <property type="molecule type" value="Genomic_DNA"/>
</dbReference>
<reference evidence="1 2" key="1">
    <citation type="journal article" date="2020" name="J Geophys Res Biogeosci">
        <title>Magnetotaxis as an Adaptation to Enable Bacterial Shuttling of Microbial Sulfur and Sulfur Cycling Across Aquatic Oxic#Anoxic Interfaces.</title>
        <authorList>
            <person name="Li J."/>
            <person name="Liu P."/>
            <person name="Wang J."/>
            <person name="Roberts A.P."/>
            <person name="Pan Y."/>
        </authorList>
    </citation>
    <scope>NUCLEOTIDE SEQUENCE [LARGE SCALE GENOMIC DNA]</scope>
    <source>
        <strain evidence="1 2">MYR-1_YQ</strain>
    </source>
</reference>
<comment type="caution">
    <text evidence="1">The sequence shown here is derived from an EMBL/GenBank/DDBJ whole genome shotgun (WGS) entry which is preliminary data.</text>
</comment>